<accession>A0AAV5IGT1</accession>
<keyword evidence="3" id="KW-1185">Reference proteome</keyword>
<dbReference type="PANTHER" id="PTHR15503:SF40">
    <property type="match status" value="1"/>
</dbReference>
<feature type="domain" description="Retrotransposon gag" evidence="1">
    <location>
        <begin position="74"/>
        <end position="163"/>
    </location>
</feature>
<dbReference type="InterPro" id="IPR005162">
    <property type="entry name" value="Retrotrans_gag_dom"/>
</dbReference>
<dbReference type="EMBL" id="BPVZ01000012">
    <property type="protein sequence ID" value="GKU98330.1"/>
    <property type="molecule type" value="Genomic_DNA"/>
</dbReference>
<name>A0AAV5IGT1_9ROSI</name>
<evidence type="ECO:0000259" key="1">
    <source>
        <dbReference type="Pfam" id="PF03732"/>
    </source>
</evidence>
<protein>
    <recommendedName>
        <fullName evidence="1">Retrotransposon gag domain-containing protein</fullName>
    </recommendedName>
</protein>
<evidence type="ECO:0000313" key="2">
    <source>
        <dbReference type="EMBL" id="GKU98330.1"/>
    </source>
</evidence>
<dbReference type="CDD" id="cd00303">
    <property type="entry name" value="retropepsin_like"/>
    <property type="match status" value="1"/>
</dbReference>
<gene>
    <name evidence="2" type="ORF">SLEP1_g11349</name>
</gene>
<dbReference type="Proteomes" id="UP001054252">
    <property type="component" value="Unassembled WGS sequence"/>
</dbReference>
<dbReference type="InterPro" id="IPR032567">
    <property type="entry name" value="RTL1-rel"/>
</dbReference>
<organism evidence="2 3">
    <name type="scientific">Rubroshorea leprosula</name>
    <dbReference type="NCBI Taxonomy" id="152421"/>
    <lineage>
        <taxon>Eukaryota</taxon>
        <taxon>Viridiplantae</taxon>
        <taxon>Streptophyta</taxon>
        <taxon>Embryophyta</taxon>
        <taxon>Tracheophyta</taxon>
        <taxon>Spermatophyta</taxon>
        <taxon>Magnoliopsida</taxon>
        <taxon>eudicotyledons</taxon>
        <taxon>Gunneridae</taxon>
        <taxon>Pentapetalae</taxon>
        <taxon>rosids</taxon>
        <taxon>malvids</taxon>
        <taxon>Malvales</taxon>
        <taxon>Dipterocarpaceae</taxon>
        <taxon>Rubroshorea</taxon>
    </lineage>
</organism>
<dbReference type="AlphaFoldDB" id="A0AAV5IGT1"/>
<dbReference type="InterPro" id="IPR021109">
    <property type="entry name" value="Peptidase_aspartic_dom_sf"/>
</dbReference>
<sequence>MTTMQNVMTSMENTLREEIAKVLQAVSARRASMTKFGKVDFLSYNGIDNCRGWLYECNWFFKAHNIYDEHKVEIASMYPRGDAIVWHECYMQDKVTFPDWRDYIFDMGLRFGESELQDPIVLWKNLNQTASVSAYQKEFERIKARVTCFERQSVAMFVGGLKEEIQHAKVRAPLPSLKSLPPLLPLPQDSQRLPLPNSFKFPSINPSNNPLISTVAKNRPRNIRSLFEAEVEDKKQKGLCLWCDERYGPGHRCSKKKLCNLEIISIDEDAGRSTHNFLNAKLAKELACEMEGAKSYQVTLVDGSKITGAKKCDKLEWEVQGHVFTTEVMLLPLREYDLILGIQWLEPLGQFL</sequence>
<dbReference type="Pfam" id="PF08284">
    <property type="entry name" value="RVP_2"/>
    <property type="match status" value="1"/>
</dbReference>
<dbReference type="Pfam" id="PF03732">
    <property type="entry name" value="Retrotrans_gag"/>
    <property type="match status" value="1"/>
</dbReference>
<dbReference type="PANTHER" id="PTHR15503">
    <property type="entry name" value="LDOC1 RELATED"/>
    <property type="match status" value="1"/>
</dbReference>
<evidence type="ECO:0000313" key="3">
    <source>
        <dbReference type="Proteomes" id="UP001054252"/>
    </source>
</evidence>
<reference evidence="2 3" key="1">
    <citation type="journal article" date="2021" name="Commun. Biol.">
        <title>The genome of Shorea leprosula (Dipterocarpaceae) highlights the ecological relevance of drought in aseasonal tropical rainforests.</title>
        <authorList>
            <person name="Ng K.K.S."/>
            <person name="Kobayashi M.J."/>
            <person name="Fawcett J.A."/>
            <person name="Hatakeyama M."/>
            <person name="Paape T."/>
            <person name="Ng C.H."/>
            <person name="Ang C.C."/>
            <person name="Tnah L.H."/>
            <person name="Lee C.T."/>
            <person name="Nishiyama T."/>
            <person name="Sese J."/>
            <person name="O'Brien M.J."/>
            <person name="Copetti D."/>
            <person name="Mohd Noor M.I."/>
            <person name="Ong R.C."/>
            <person name="Putra M."/>
            <person name="Sireger I.Z."/>
            <person name="Indrioko S."/>
            <person name="Kosugi Y."/>
            <person name="Izuno A."/>
            <person name="Isagi Y."/>
            <person name="Lee S.L."/>
            <person name="Shimizu K.K."/>
        </authorList>
    </citation>
    <scope>NUCLEOTIDE SEQUENCE [LARGE SCALE GENOMIC DNA]</scope>
    <source>
        <strain evidence="2">214</strain>
    </source>
</reference>
<dbReference type="Gene3D" id="2.40.70.10">
    <property type="entry name" value="Acid Proteases"/>
    <property type="match status" value="1"/>
</dbReference>
<proteinExistence type="predicted"/>
<comment type="caution">
    <text evidence="2">The sequence shown here is derived from an EMBL/GenBank/DDBJ whole genome shotgun (WGS) entry which is preliminary data.</text>
</comment>